<evidence type="ECO:0000313" key="1">
    <source>
        <dbReference type="EMBL" id="CAG7734528.1"/>
    </source>
</evidence>
<gene>
    <name evidence="1" type="ORF">AFUS01_LOCUS22912</name>
</gene>
<sequence>MSPSRSGTLRLNSGTGSVPHLWSSDDIRDLWWETVSVCGHGIERIKLKFHQESWGALVGTSNRGCYHLADSGSSICHCCHKGDIMHLERGTIPRAAYTSRARLSLKK</sequence>
<keyword evidence="2" id="KW-1185">Reference proteome</keyword>
<comment type="caution">
    <text evidence="1">The sequence shown here is derived from an EMBL/GenBank/DDBJ whole genome shotgun (WGS) entry which is preliminary data.</text>
</comment>
<protein>
    <submittedName>
        <fullName evidence="1">Uncharacterized protein</fullName>
    </submittedName>
</protein>
<accession>A0A8J2K7B3</accession>
<reference evidence="1" key="1">
    <citation type="submission" date="2021-06" db="EMBL/GenBank/DDBJ databases">
        <authorList>
            <person name="Hodson N. C."/>
            <person name="Mongue J. A."/>
            <person name="Jaron S. K."/>
        </authorList>
    </citation>
    <scope>NUCLEOTIDE SEQUENCE</scope>
</reference>
<dbReference type="EMBL" id="CAJVCH010270871">
    <property type="protein sequence ID" value="CAG7734528.1"/>
    <property type="molecule type" value="Genomic_DNA"/>
</dbReference>
<name>A0A8J2K7B3_9HEXA</name>
<dbReference type="Proteomes" id="UP000708208">
    <property type="component" value="Unassembled WGS sequence"/>
</dbReference>
<proteinExistence type="predicted"/>
<evidence type="ECO:0000313" key="2">
    <source>
        <dbReference type="Proteomes" id="UP000708208"/>
    </source>
</evidence>
<organism evidence="1 2">
    <name type="scientific">Allacma fusca</name>
    <dbReference type="NCBI Taxonomy" id="39272"/>
    <lineage>
        <taxon>Eukaryota</taxon>
        <taxon>Metazoa</taxon>
        <taxon>Ecdysozoa</taxon>
        <taxon>Arthropoda</taxon>
        <taxon>Hexapoda</taxon>
        <taxon>Collembola</taxon>
        <taxon>Symphypleona</taxon>
        <taxon>Sminthuridae</taxon>
        <taxon>Allacma</taxon>
    </lineage>
</organism>
<dbReference type="AlphaFoldDB" id="A0A8J2K7B3"/>